<dbReference type="PANTHER" id="PTHR39160:SF4">
    <property type="entry name" value="RESUSCITATION-PROMOTING FACTOR RPFB"/>
    <property type="match status" value="1"/>
</dbReference>
<keyword evidence="1" id="KW-0732">Signal</keyword>
<feature type="domain" description="G5" evidence="3">
    <location>
        <begin position="150"/>
        <end position="230"/>
    </location>
</feature>
<dbReference type="CDD" id="cd22786">
    <property type="entry name" value="DPBB_YuiC-like"/>
    <property type="match status" value="1"/>
</dbReference>
<dbReference type="SMART" id="SM01208">
    <property type="entry name" value="G5"/>
    <property type="match status" value="1"/>
</dbReference>
<name>A0ABS4KQJ1_9CLOT</name>
<dbReference type="InterPro" id="IPR010611">
    <property type="entry name" value="3D_dom"/>
</dbReference>
<dbReference type="Gene3D" id="2.40.40.10">
    <property type="entry name" value="RlpA-like domain"/>
    <property type="match status" value="1"/>
</dbReference>
<keyword evidence="2" id="KW-1133">Transmembrane helix</keyword>
<keyword evidence="2" id="KW-0812">Transmembrane</keyword>
<dbReference type="PANTHER" id="PTHR39160">
    <property type="entry name" value="CELL WALL-BINDING PROTEIN YOCH"/>
    <property type="match status" value="1"/>
</dbReference>
<dbReference type="Pfam" id="PF06725">
    <property type="entry name" value="3D"/>
    <property type="match status" value="1"/>
</dbReference>
<organism evidence="4 5">
    <name type="scientific">Clostridium algifaecis</name>
    <dbReference type="NCBI Taxonomy" id="1472040"/>
    <lineage>
        <taxon>Bacteria</taxon>
        <taxon>Bacillati</taxon>
        <taxon>Bacillota</taxon>
        <taxon>Clostridia</taxon>
        <taxon>Eubacteriales</taxon>
        <taxon>Clostridiaceae</taxon>
        <taxon>Clostridium</taxon>
    </lineage>
</organism>
<evidence type="ECO:0000313" key="5">
    <source>
        <dbReference type="Proteomes" id="UP001519307"/>
    </source>
</evidence>
<keyword evidence="5" id="KW-1185">Reference proteome</keyword>
<feature type="transmembrane region" description="Helical" evidence="2">
    <location>
        <begin position="20"/>
        <end position="38"/>
    </location>
</feature>
<dbReference type="EMBL" id="JAGGLM010000004">
    <property type="protein sequence ID" value="MBP2032311.1"/>
    <property type="molecule type" value="Genomic_DNA"/>
</dbReference>
<evidence type="ECO:0000256" key="2">
    <source>
        <dbReference type="SAM" id="Phobius"/>
    </source>
</evidence>
<accession>A0ABS4KQJ1</accession>
<dbReference type="InterPro" id="IPR036908">
    <property type="entry name" value="RlpA-like_sf"/>
</dbReference>
<evidence type="ECO:0000256" key="1">
    <source>
        <dbReference type="ARBA" id="ARBA00022729"/>
    </source>
</evidence>
<dbReference type="PROSITE" id="PS51109">
    <property type="entry name" value="G5"/>
    <property type="match status" value="1"/>
</dbReference>
<dbReference type="InterPro" id="IPR007137">
    <property type="entry name" value="DUF348"/>
</dbReference>
<dbReference type="Pfam" id="PF07501">
    <property type="entry name" value="G5"/>
    <property type="match status" value="1"/>
</dbReference>
<dbReference type="Gene3D" id="2.20.230.10">
    <property type="entry name" value="Resuscitation-promoting factor rpfb"/>
    <property type="match status" value="1"/>
</dbReference>
<evidence type="ECO:0000313" key="4">
    <source>
        <dbReference type="EMBL" id="MBP2032311.1"/>
    </source>
</evidence>
<dbReference type="InterPro" id="IPR011098">
    <property type="entry name" value="G5_dom"/>
</dbReference>
<proteinExistence type="predicted"/>
<dbReference type="SUPFAM" id="SSF50685">
    <property type="entry name" value="Barwin-like endoglucanases"/>
    <property type="match status" value="1"/>
</dbReference>
<protein>
    <submittedName>
        <fullName evidence="4">Uncharacterized protein YabE (DUF348 family)</fullName>
    </submittedName>
</protein>
<dbReference type="Pfam" id="PF03990">
    <property type="entry name" value="DUF348"/>
    <property type="match status" value="2"/>
</dbReference>
<dbReference type="InterPro" id="IPR051933">
    <property type="entry name" value="Resuscitation_pf_RpfB"/>
</dbReference>
<comment type="caution">
    <text evidence="4">The sequence shown here is derived from an EMBL/GenBank/DDBJ whole genome shotgun (WGS) entry which is preliminary data.</text>
</comment>
<reference evidence="4 5" key="1">
    <citation type="submission" date="2021-03" db="EMBL/GenBank/DDBJ databases">
        <title>Genomic Encyclopedia of Type Strains, Phase IV (KMG-IV): sequencing the most valuable type-strain genomes for metagenomic binning, comparative biology and taxonomic classification.</title>
        <authorList>
            <person name="Goeker M."/>
        </authorList>
    </citation>
    <scope>NUCLEOTIDE SEQUENCE [LARGE SCALE GENOMIC DNA]</scope>
    <source>
        <strain evidence="4 5">DSM 28783</strain>
    </source>
</reference>
<dbReference type="RefSeq" id="WP_209701364.1">
    <property type="nucleotide sequence ID" value="NZ_JAGGLM010000004.1"/>
</dbReference>
<gene>
    <name evidence="4" type="ORF">J2Z42_000976</name>
</gene>
<keyword evidence="2" id="KW-0472">Membrane</keyword>
<sequence>MVKKLKTYVNKYFSDGPKTAAIIVSVSIIILIMVIFSIRKTVTISVDGKYKNITTFSNTYGNILSSNGIKIGPKDKVSPSLNSKVHNNAKLIIKRALKVEVDVDGKKLSINSPENNICDMLKAEKIKLNSLDKVVPYKYSKLKKGLKIIITRVESKDIKSSSQIQYETVVKDDESIQQGSNRVIQEGQNGKKETVTRIMYENGKEVSRKVISEVIKKQPVQKVIAMGEIPDYSPSRGGNFSVVRSLNMKSTAYSADYESTGKEPGDTDFGITATGTVAKRGTCSSVAVDPRVIPLGTKLYVEGYGYAIAEDTGGAIKGNRIDLFFNSNSEANDWGVKLVNVYVIN</sequence>
<evidence type="ECO:0000259" key="3">
    <source>
        <dbReference type="PROSITE" id="PS51109"/>
    </source>
</evidence>
<dbReference type="Proteomes" id="UP001519307">
    <property type="component" value="Unassembled WGS sequence"/>
</dbReference>